<protein>
    <submittedName>
        <fullName evidence="1">Uncharacterized protein</fullName>
    </submittedName>
</protein>
<sequence>MSSDKNMSRGGSVSPSDQTVTASSGSATPVNMPNGGVQSVAGPNGTSSTGGVSAPDWKGPEQDGGITVTDDPFEKSQKNAAQGPKLSGGAHKFQPDGSSKKAPIDFLNRDSEADDDGEKPMIVCSVRKDSASQPDKGMGKAVQEPIGTRGVAFSPDRPRIHFTTDVGKDSKPPGGHYIKVENLLSRNVAQTLQIWFKEFDWYSKVCGCAAPPTDATFITVFTAFDDIRDAETALEEIQMFDTRLVCTYITQTEYAATKDSDYRGTIDHSTKFHDGQVVFIANFKGLTSEMNVQNLYDIIYHLAVKFGDLIGIVEIESEGGSFEFRAEYMKISSGKAALGEITKAKPANVGKWVISTRELPDHTVQAALKNGKAVTGTPQKIVSNGHVQFASPTGRTAWRVDENGNQVPARAPRQLPKAYAAPAGGNTPVRYRQSDPAPQTPANYFAVSVGGRRSGSWTGGHYTPSTRESESTSGPQVVDLERVMNGVDVRTTIMVRNIPNELNSSEFKQLIDIPSRGKYDFAYLRIDFSKDANVGYGFINFVTPEDMATFVEHYRGYPWCPSRPYNKRHGPRLAEISYATVQGIDCLVEKFRNSAIMDEYAGYRPKLFHTATTSPDPSMIGKERNFPPPNNESKHKRSSDNATTVGLYAPANRRGRVQNGDRHRRSQYDRGTTAQIQEDAFYQQISPLQHGYDNQQAFMCQAMGPPPVFPPMTYMNGNAHFMNGAMNPSFYPQQVNFTDPFQGGHAQHHENGQIVVYGNQGYAGYYDNDGNYHGGAPANGYGYPYGQQQ</sequence>
<dbReference type="EMBL" id="JAUTXU010000059">
    <property type="protein sequence ID" value="KAK3713957.1"/>
    <property type="molecule type" value="Genomic_DNA"/>
</dbReference>
<proteinExistence type="predicted"/>
<comment type="caution">
    <text evidence="1">The sequence shown here is derived from an EMBL/GenBank/DDBJ whole genome shotgun (WGS) entry which is preliminary data.</text>
</comment>
<evidence type="ECO:0000313" key="1">
    <source>
        <dbReference type="EMBL" id="KAK3713957.1"/>
    </source>
</evidence>
<reference evidence="1" key="1">
    <citation type="submission" date="2023-07" db="EMBL/GenBank/DDBJ databases">
        <title>Black Yeasts Isolated from many extreme environments.</title>
        <authorList>
            <person name="Coleine C."/>
            <person name="Stajich J.E."/>
            <person name="Selbmann L."/>
        </authorList>
    </citation>
    <scope>NUCLEOTIDE SEQUENCE</scope>
    <source>
        <strain evidence="1">CCFEE 5714</strain>
    </source>
</reference>
<accession>A0ACC3NBM3</accession>
<keyword evidence="2" id="KW-1185">Reference proteome</keyword>
<dbReference type="Proteomes" id="UP001281147">
    <property type="component" value="Unassembled WGS sequence"/>
</dbReference>
<organism evidence="1 2">
    <name type="scientific">Vermiconidia calcicola</name>
    <dbReference type="NCBI Taxonomy" id="1690605"/>
    <lineage>
        <taxon>Eukaryota</taxon>
        <taxon>Fungi</taxon>
        <taxon>Dikarya</taxon>
        <taxon>Ascomycota</taxon>
        <taxon>Pezizomycotina</taxon>
        <taxon>Dothideomycetes</taxon>
        <taxon>Dothideomycetidae</taxon>
        <taxon>Mycosphaerellales</taxon>
        <taxon>Extremaceae</taxon>
        <taxon>Vermiconidia</taxon>
    </lineage>
</organism>
<name>A0ACC3NBM3_9PEZI</name>
<gene>
    <name evidence="1" type="ORF">LTR37_008207</name>
</gene>
<evidence type="ECO:0000313" key="2">
    <source>
        <dbReference type="Proteomes" id="UP001281147"/>
    </source>
</evidence>